<dbReference type="InterPro" id="IPR025110">
    <property type="entry name" value="AMP-bd_C"/>
</dbReference>
<dbReference type="Pfam" id="PF00975">
    <property type="entry name" value="Thioesterase"/>
    <property type="match status" value="1"/>
</dbReference>
<feature type="domain" description="Carrier" evidence="3">
    <location>
        <begin position="532"/>
        <end position="607"/>
    </location>
</feature>
<dbReference type="PANTHER" id="PTHR45527">
    <property type="entry name" value="NONRIBOSOMAL PEPTIDE SYNTHETASE"/>
    <property type="match status" value="1"/>
</dbReference>
<dbReference type="SUPFAM" id="SSF56801">
    <property type="entry name" value="Acetyl-CoA synthetase-like"/>
    <property type="match status" value="1"/>
</dbReference>
<dbReference type="PANTHER" id="PTHR45527:SF1">
    <property type="entry name" value="FATTY ACID SYNTHASE"/>
    <property type="match status" value="1"/>
</dbReference>
<dbReference type="InterPro" id="IPR020806">
    <property type="entry name" value="PKS_PP-bd"/>
</dbReference>
<dbReference type="InterPro" id="IPR000873">
    <property type="entry name" value="AMP-dep_synth/lig_dom"/>
</dbReference>
<dbReference type="Gene3D" id="1.10.1200.10">
    <property type="entry name" value="ACP-like"/>
    <property type="match status" value="1"/>
</dbReference>
<dbReference type="PROSITE" id="PS00455">
    <property type="entry name" value="AMP_BINDING"/>
    <property type="match status" value="1"/>
</dbReference>
<dbReference type="NCBIfam" id="TIGR01733">
    <property type="entry name" value="AA-adenyl-dom"/>
    <property type="match status" value="1"/>
</dbReference>
<sequence length="885" mass="98341">MDTFEKTDGLSQLNNTAVDYPKDKALHHLITEHALKNPDKTALVFEERSLTFKNVNEAANKLAKHLLTYNIKTGDIIGLALDRSPEMVISLLAILKTGAAYVPLDPEYPKDRVEFMMEDSAAKILLTSEKFKGHFTSVAQEVLIEDALNKFDSYSADEPDTIVTGTDLAYVLFTSGSTGKPKGVQIKHHNLVNFLLSMAKEPGLTPADNLLAVTTISFDIAGLELFLPLLTGAKLIVTDAITAKDGRALLDLCLAQQITVMQATPYTWRVMLEAGWEQKLPLKILCGGEALPKDLINKLIARSSELWNMYGPTETTVWSTVKLILNDSDITIGKPIDNTQVYILDEKLNNFTDGTIGEIYIGGDGVAKGYLNRLELTNERFVDDIFSDLKGSKMYRTGDLGKIREDGEIVCLGRIDHQVKVRGYRIELEEIEQNLLKQNNVKQAVVIAREDVPGNPRLVAYVIVNEAIADADLKTQYETWQKGLLDVLPEYMVPDDFVLMEVIPITPNGKIDRKALPKPDYGNIQRIGDFIAPRTANETLVAEIWQELMGIKSISIGDNFFELGGRSLVAVQIMARIEKETGKRLPLATLFEHATIEKLAARLDIDPASITWESLVPIKPSGSKMPLYIVHGAGLNVLLFNALAMNMDAEQPVYGLQAKGLNGIDEPLDVMEEIAANYIAEIVAKNPDGPYALAGYSLGGIIAYEMAKQLIAAGKEVKMLAMFDTYADLSTAHDPAVKRALNKGVLLLKQIGHTFVLLAEDPKRTIEYKSLILKRRIIKMFWKLAPGKDEKKEGFFAYDNEIDEASEKALRNYIITPLNIAIELFRAKKRTFYMADFEFLGWTPFAKKGVHVHEIPGEHNTIFAPPNDKVFAVVLQECLDKVSKS</sequence>
<dbReference type="InterPro" id="IPR036736">
    <property type="entry name" value="ACP-like_sf"/>
</dbReference>
<dbReference type="InterPro" id="IPR020845">
    <property type="entry name" value="AMP-binding_CS"/>
</dbReference>
<dbReference type="SUPFAM" id="SSF53474">
    <property type="entry name" value="alpha/beta-Hydrolases"/>
    <property type="match status" value="1"/>
</dbReference>
<dbReference type="Pfam" id="PF00501">
    <property type="entry name" value="AMP-binding"/>
    <property type="match status" value="1"/>
</dbReference>
<dbReference type="InterPro" id="IPR009081">
    <property type="entry name" value="PP-bd_ACP"/>
</dbReference>
<protein>
    <submittedName>
        <fullName evidence="4">Amino acid adenylation domain-containing protein</fullName>
    </submittedName>
</protein>
<dbReference type="InterPro" id="IPR001031">
    <property type="entry name" value="Thioesterase"/>
</dbReference>
<dbReference type="SUPFAM" id="SSF47336">
    <property type="entry name" value="ACP-like"/>
    <property type="match status" value="1"/>
</dbReference>
<dbReference type="PROSITE" id="PS50075">
    <property type="entry name" value="CARRIER"/>
    <property type="match status" value="1"/>
</dbReference>
<name>A0ABP7QT92_9SPHI</name>
<dbReference type="RefSeq" id="WP_259094096.1">
    <property type="nucleotide sequence ID" value="NZ_BAAAZC010000029.1"/>
</dbReference>
<dbReference type="Gene3D" id="2.30.38.10">
    <property type="entry name" value="Luciferase, Domain 3"/>
    <property type="match status" value="1"/>
</dbReference>
<dbReference type="InterPro" id="IPR010071">
    <property type="entry name" value="AA_adenyl_dom"/>
</dbReference>
<dbReference type="SMART" id="SM00823">
    <property type="entry name" value="PKS_PP"/>
    <property type="match status" value="1"/>
</dbReference>
<reference evidence="5" key="1">
    <citation type="journal article" date="2019" name="Int. J. Syst. Evol. Microbiol.">
        <title>The Global Catalogue of Microorganisms (GCM) 10K type strain sequencing project: providing services to taxonomists for standard genome sequencing and annotation.</title>
        <authorList>
            <consortium name="The Broad Institute Genomics Platform"/>
            <consortium name="The Broad Institute Genome Sequencing Center for Infectious Disease"/>
            <person name="Wu L."/>
            <person name="Ma J."/>
        </authorList>
    </citation>
    <scope>NUCLEOTIDE SEQUENCE [LARGE SCALE GENOMIC DNA]</scope>
    <source>
        <strain evidence="5">JCM 16601</strain>
    </source>
</reference>
<dbReference type="EMBL" id="BAAAZC010000029">
    <property type="protein sequence ID" value="GAA3987757.1"/>
    <property type="molecule type" value="Genomic_DNA"/>
</dbReference>
<dbReference type="InterPro" id="IPR029058">
    <property type="entry name" value="AB_hydrolase_fold"/>
</dbReference>
<evidence type="ECO:0000313" key="4">
    <source>
        <dbReference type="EMBL" id="GAA3987757.1"/>
    </source>
</evidence>
<evidence type="ECO:0000313" key="5">
    <source>
        <dbReference type="Proteomes" id="UP001500742"/>
    </source>
</evidence>
<evidence type="ECO:0000259" key="3">
    <source>
        <dbReference type="PROSITE" id="PS50075"/>
    </source>
</evidence>
<accession>A0ABP7QT92</accession>
<keyword evidence="2" id="KW-0597">Phosphoprotein</keyword>
<dbReference type="Pfam" id="PF00550">
    <property type="entry name" value="PP-binding"/>
    <property type="match status" value="1"/>
</dbReference>
<gene>
    <name evidence="4" type="ORF">GCM10022210_45560</name>
</gene>
<organism evidence="4 5">
    <name type="scientific">Mucilaginibacter dorajii</name>
    <dbReference type="NCBI Taxonomy" id="692994"/>
    <lineage>
        <taxon>Bacteria</taxon>
        <taxon>Pseudomonadati</taxon>
        <taxon>Bacteroidota</taxon>
        <taxon>Sphingobacteriia</taxon>
        <taxon>Sphingobacteriales</taxon>
        <taxon>Sphingobacteriaceae</taxon>
        <taxon>Mucilaginibacter</taxon>
    </lineage>
</organism>
<evidence type="ECO:0000256" key="1">
    <source>
        <dbReference type="ARBA" id="ARBA00022450"/>
    </source>
</evidence>
<dbReference type="Pfam" id="PF13193">
    <property type="entry name" value="AMP-binding_C"/>
    <property type="match status" value="1"/>
</dbReference>
<dbReference type="CDD" id="cd12116">
    <property type="entry name" value="A_NRPS_Ta1_like"/>
    <property type="match status" value="1"/>
</dbReference>
<dbReference type="Gene3D" id="3.30.300.30">
    <property type="match status" value="1"/>
</dbReference>
<dbReference type="Gene3D" id="3.40.50.1820">
    <property type="entry name" value="alpha/beta hydrolase"/>
    <property type="match status" value="1"/>
</dbReference>
<dbReference type="Proteomes" id="UP001500742">
    <property type="component" value="Unassembled WGS sequence"/>
</dbReference>
<keyword evidence="1" id="KW-0596">Phosphopantetheine</keyword>
<proteinExistence type="predicted"/>
<comment type="caution">
    <text evidence="4">The sequence shown here is derived from an EMBL/GenBank/DDBJ whole genome shotgun (WGS) entry which is preliminary data.</text>
</comment>
<dbReference type="Gene3D" id="3.40.50.980">
    <property type="match status" value="2"/>
</dbReference>
<keyword evidence="5" id="KW-1185">Reference proteome</keyword>
<evidence type="ECO:0000256" key="2">
    <source>
        <dbReference type="ARBA" id="ARBA00022553"/>
    </source>
</evidence>
<dbReference type="InterPro" id="IPR045851">
    <property type="entry name" value="AMP-bd_C_sf"/>
</dbReference>